<dbReference type="EMBL" id="JAWJEJ010000001">
    <property type="protein sequence ID" value="MDV3456977.1"/>
    <property type="molecule type" value="Genomic_DNA"/>
</dbReference>
<dbReference type="Proteomes" id="UP001273531">
    <property type="component" value="Unassembled WGS sequence"/>
</dbReference>
<evidence type="ECO:0000313" key="3">
    <source>
        <dbReference type="Proteomes" id="UP001273531"/>
    </source>
</evidence>
<dbReference type="RefSeq" id="WP_317226143.1">
    <property type="nucleotide sequence ID" value="NZ_JAWJEJ010000001.1"/>
</dbReference>
<proteinExistence type="predicted"/>
<dbReference type="InterPro" id="IPR037523">
    <property type="entry name" value="VOC_core"/>
</dbReference>
<keyword evidence="3" id="KW-1185">Reference proteome</keyword>
<sequence length="125" mass="14147">MPQPYIEHVNLTVSDPGRMAALLNRLFDWHVRWEGPARDDGRVIHVGDERTYLAVYTPAGGADADIFAKGRPLNHIGILVDDLDDIERRVTEAGLVPFAHADYDPGRRFYFLDFDGTEFEIVSYA</sequence>
<gene>
    <name evidence="2" type="ORF">RZN05_08285</name>
</gene>
<protein>
    <submittedName>
        <fullName evidence="2">VOC family protein</fullName>
    </submittedName>
</protein>
<dbReference type="SUPFAM" id="SSF54593">
    <property type="entry name" value="Glyoxalase/Bleomycin resistance protein/Dihydroxybiphenyl dioxygenase"/>
    <property type="match status" value="1"/>
</dbReference>
<organism evidence="2 3">
    <name type="scientific">Sphingomonas agrestis</name>
    <dbReference type="NCBI Taxonomy" id="3080540"/>
    <lineage>
        <taxon>Bacteria</taxon>
        <taxon>Pseudomonadati</taxon>
        <taxon>Pseudomonadota</taxon>
        <taxon>Alphaproteobacteria</taxon>
        <taxon>Sphingomonadales</taxon>
        <taxon>Sphingomonadaceae</taxon>
        <taxon>Sphingomonas</taxon>
    </lineage>
</organism>
<reference evidence="2 3" key="1">
    <citation type="submission" date="2023-10" db="EMBL/GenBank/DDBJ databases">
        <title>Sphingomonas sp. HF-S4 16S ribosomal RNA gene Genome sequencing and assembly.</title>
        <authorList>
            <person name="Lee H."/>
        </authorList>
    </citation>
    <scope>NUCLEOTIDE SEQUENCE [LARGE SCALE GENOMIC DNA]</scope>
    <source>
        <strain evidence="2 3">HF-S4</strain>
    </source>
</reference>
<name>A0ABU3Y6N5_9SPHN</name>
<dbReference type="Pfam" id="PF00903">
    <property type="entry name" value="Glyoxalase"/>
    <property type="match status" value="1"/>
</dbReference>
<dbReference type="PROSITE" id="PS51819">
    <property type="entry name" value="VOC"/>
    <property type="match status" value="1"/>
</dbReference>
<dbReference type="CDD" id="cd06587">
    <property type="entry name" value="VOC"/>
    <property type="match status" value="1"/>
</dbReference>
<comment type="caution">
    <text evidence="2">The sequence shown here is derived from an EMBL/GenBank/DDBJ whole genome shotgun (WGS) entry which is preliminary data.</text>
</comment>
<evidence type="ECO:0000313" key="2">
    <source>
        <dbReference type="EMBL" id="MDV3456977.1"/>
    </source>
</evidence>
<accession>A0ABU3Y6N5</accession>
<dbReference type="InterPro" id="IPR029068">
    <property type="entry name" value="Glyas_Bleomycin-R_OHBP_Dase"/>
</dbReference>
<evidence type="ECO:0000259" key="1">
    <source>
        <dbReference type="PROSITE" id="PS51819"/>
    </source>
</evidence>
<feature type="domain" description="VOC" evidence="1">
    <location>
        <begin position="5"/>
        <end position="124"/>
    </location>
</feature>
<dbReference type="InterPro" id="IPR004360">
    <property type="entry name" value="Glyas_Fos-R_dOase_dom"/>
</dbReference>
<dbReference type="Gene3D" id="3.10.180.10">
    <property type="entry name" value="2,3-Dihydroxybiphenyl 1,2-Dioxygenase, domain 1"/>
    <property type="match status" value="1"/>
</dbReference>